<reference evidence="4 5" key="1">
    <citation type="submission" date="2023-07" db="EMBL/GenBank/DDBJ databases">
        <title>Sorghum-associated microbial communities from plants grown in Nebraska, USA.</title>
        <authorList>
            <person name="Schachtman D."/>
        </authorList>
    </citation>
    <scope>NUCLEOTIDE SEQUENCE [LARGE SCALE GENOMIC DNA]</scope>
    <source>
        <strain evidence="4 5">4272</strain>
    </source>
</reference>
<evidence type="ECO:0000256" key="2">
    <source>
        <dbReference type="ARBA" id="ARBA00023043"/>
    </source>
</evidence>
<organism evidence="4 5">
    <name type="scientific">Nocardia kruczakiae</name>
    <dbReference type="NCBI Taxonomy" id="261477"/>
    <lineage>
        <taxon>Bacteria</taxon>
        <taxon>Bacillati</taxon>
        <taxon>Actinomycetota</taxon>
        <taxon>Actinomycetes</taxon>
        <taxon>Mycobacteriales</taxon>
        <taxon>Nocardiaceae</taxon>
        <taxon>Nocardia</taxon>
    </lineage>
</organism>
<dbReference type="InterPro" id="IPR002110">
    <property type="entry name" value="Ankyrin_rpt"/>
</dbReference>
<evidence type="ECO:0000256" key="3">
    <source>
        <dbReference type="PROSITE-ProRule" id="PRU00023"/>
    </source>
</evidence>
<evidence type="ECO:0000256" key="1">
    <source>
        <dbReference type="ARBA" id="ARBA00022737"/>
    </source>
</evidence>
<gene>
    <name evidence="4" type="ORF">J2W56_005540</name>
</gene>
<sequence>MTELDEFGRTPLHYAALDGDTDTIETLLATEDVGLADHAGWTPLHFAAQMGRDEVVARLLDAGADVNAVTEKGMPAIYWAAVATTGNPVQTIQILRSRGADPTRKTIKSYFGPKSTLDFIADPRADRDPAILAEFADLIEQ</sequence>
<evidence type="ECO:0000313" key="5">
    <source>
        <dbReference type="Proteomes" id="UP001251217"/>
    </source>
</evidence>
<evidence type="ECO:0008006" key="6">
    <source>
        <dbReference type="Google" id="ProtNLM"/>
    </source>
</evidence>
<evidence type="ECO:0000313" key="4">
    <source>
        <dbReference type="EMBL" id="MDR7171779.1"/>
    </source>
</evidence>
<feature type="repeat" description="ANK" evidence="3">
    <location>
        <begin position="7"/>
        <end position="28"/>
    </location>
</feature>
<comment type="caution">
    <text evidence="4">The sequence shown here is derived from an EMBL/GenBank/DDBJ whole genome shotgun (WGS) entry which is preliminary data.</text>
</comment>
<dbReference type="SMART" id="SM00248">
    <property type="entry name" value="ANK"/>
    <property type="match status" value="3"/>
</dbReference>
<dbReference type="Gene3D" id="1.25.40.20">
    <property type="entry name" value="Ankyrin repeat-containing domain"/>
    <property type="match status" value="1"/>
</dbReference>
<protein>
    <recommendedName>
        <fullName evidence="6">Ankyrin repeat protein</fullName>
    </recommendedName>
</protein>
<dbReference type="PANTHER" id="PTHR24171:SF8">
    <property type="entry name" value="BRCA1-ASSOCIATED RING DOMAIN PROTEIN 1"/>
    <property type="match status" value="1"/>
</dbReference>
<keyword evidence="1" id="KW-0677">Repeat</keyword>
<dbReference type="RefSeq" id="WP_310406711.1">
    <property type="nucleotide sequence ID" value="NZ_JAVDWW010000010.1"/>
</dbReference>
<keyword evidence="5" id="KW-1185">Reference proteome</keyword>
<dbReference type="PROSITE" id="PS50088">
    <property type="entry name" value="ANK_REPEAT"/>
    <property type="match status" value="2"/>
</dbReference>
<dbReference type="Pfam" id="PF12796">
    <property type="entry name" value="Ank_2"/>
    <property type="match status" value="1"/>
</dbReference>
<dbReference type="SUPFAM" id="SSF48403">
    <property type="entry name" value="Ankyrin repeat"/>
    <property type="match status" value="1"/>
</dbReference>
<proteinExistence type="predicted"/>
<name>A0ABU1XMK9_9NOCA</name>
<dbReference type="EMBL" id="JAVDWW010000010">
    <property type="protein sequence ID" value="MDR7171779.1"/>
    <property type="molecule type" value="Genomic_DNA"/>
</dbReference>
<dbReference type="Proteomes" id="UP001251217">
    <property type="component" value="Unassembled WGS sequence"/>
</dbReference>
<dbReference type="PRINTS" id="PR01415">
    <property type="entry name" value="ANKYRIN"/>
</dbReference>
<dbReference type="PROSITE" id="PS50297">
    <property type="entry name" value="ANK_REP_REGION"/>
    <property type="match status" value="2"/>
</dbReference>
<accession>A0ABU1XMK9</accession>
<dbReference type="PANTHER" id="PTHR24171">
    <property type="entry name" value="ANKYRIN REPEAT DOMAIN-CONTAINING PROTEIN 39-RELATED"/>
    <property type="match status" value="1"/>
</dbReference>
<feature type="repeat" description="ANK" evidence="3">
    <location>
        <begin position="39"/>
        <end position="71"/>
    </location>
</feature>
<dbReference type="InterPro" id="IPR036770">
    <property type="entry name" value="Ankyrin_rpt-contain_sf"/>
</dbReference>
<keyword evidence="2 3" id="KW-0040">ANK repeat</keyword>